<dbReference type="STRING" id="39060.SAMN05660706_10637"/>
<dbReference type="Gene3D" id="3.30.70.3270">
    <property type="match status" value="1"/>
</dbReference>
<dbReference type="GO" id="GO:0046872">
    <property type="term" value="F:metal ion binding"/>
    <property type="evidence" value="ECO:0007669"/>
    <property type="project" value="UniProtKB-KW"/>
</dbReference>
<keyword evidence="9" id="KW-0520">NAD</keyword>
<dbReference type="PANTHER" id="PTHR10849:SF24">
    <property type="entry name" value="NADH-QUINONE OXIDOREDUCTASE SUBUNIT I 2"/>
    <property type="match status" value="1"/>
</dbReference>
<evidence type="ECO:0000313" key="15">
    <source>
        <dbReference type="Proteomes" id="UP000199584"/>
    </source>
</evidence>
<sequence>MFGKGLIKGLQITWKEFWAQKLTVQYPDEQHPVPERFHGRFILDVDKCIACSLCANACPNKVITIKKQKVGKKQFMTDYIMNIQYCLFCGLCVESCNKDALHFSQDFNMNQYFYRDLPLVLVQREAPAEPVDEEAPAAKAGDDKKAKAKPKPKAKTDKPAEPAADSEVAAGKAPDKEGQ</sequence>
<keyword evidence="4" id="KW-0479">Metal-binding</keyword>
<evidence type="ECO:0000313" key="14">
    <source>
        <dbReference type="EMBL" id="SFR00979.1"/>
    </source>
</evidence>
<evidence type="ECO:0000256" key="4">
    <source>
        <dbReference type="ARBA" id="ARBA00022723"/>
    </source>
</evidence>
<gene>
    <name evidence="14" type="ORF">SAMN05660706_10637</name>
</gene>
<evidence type="ECO:0000256" key="1">
    <source>
        <dbReference type="ARBA" id="ARBA00022475"/>
    </source>
</evidence>
<keyword evidence="6" id="KW-1278">Translocase</keyword>
<feature type="region of interest" description="Disordered" evidence="12">
    <location>
        <begin position="128"/>
        <end position="179"/>
    </location>
</feature>
<evidence type="ECO:0000256" key="3">
    <source>
        <dbReference type="ARBA" id="ARBA00022719"/>
    </source>
</evidence>
<evidence type="ECO:0000256" key="2">
    <source>
        <dbReference type="ARBA" id="ARBA00022485"/>
    </source>
</evidence>
<evidence type="ECO:0000256" key="7">
    <source>
        <dbReference type="ARBA" id="ARBA00023004"/>
    </source>
</evidence>
<keyword evidence="3" id="KW-0874">Quinone</keyword>
<dbReference type="InterPro" id="IPR017896">
    <property type="entry name" value="4Fe4S_Fe-S-bd"/>
</dbReference>
<evidence type="ECO:0000256" key="12">
    <source>
        <dbReference type="SAM" id="MobiDB-lite"/>
    </source>
</evidence>
<dbReference type="GO" id="GO:0016651">
    <property type="term" value="F:oxidoreductase activity, acting on NAD(P)H"/>
    <property type="evidence" value="ECO:0007669"/>
    <property type="project" value="InterPro"/>
</dbReference>
<dbReference type="AlphaFoldDB" id="A0A1I6D691"/>
<feature type="domain" description="4Fe-4S ferredoxin-type" evidence="13">
    <location>
        <begin position="77"/>
        <end position="106"/>
    </location>
</feature>
<evidence type="ECO:0000256" key="11">
    <source>
        <dbReference type="ARBA" id="ARBA00023136"/>
    </source>
</evidence>
<dbReference type="Pfam" id="PF12838">
    <property type="entry name" value="Fer4_7"/>
    <property type="match status" value="1"/>
</dbReference>
<dbReference type="Proteomes" id="UP000199584">
    <property type="component" value="Unassembled WGS sequence"/>
</dbReference>
<keyword evidence="15" id="KW-1185">Reference proteome</keyword>
<feature type="domain" description="4Fe-4S ferredoxin-type" evidence="13">
    <location>
        <begin position="39"/>
        <end position="68"/>
    </location>
</feature>
<accession>A0A1I6D691</accession>
<evidence type="ECO:0000256" key="10">
    <source>
        <dbReference type="ARBA" id="ARBA00023075"/>
    </source>
</evidence>
<keyword evidence="8" id="KW-0411">Iron-sulfur</keyword>
<dbReference type="PANTHER" id="PTHR10849">
    <property type="entry name" value="NADH DEHYDROGENASE UBIQUINONE IRON-SULFUR PROTEIN 8, MITOCHONDRIAL"/>
    <property type="match status" value="1"/>
</dbReference>
<evidence type="ECO:0000256" key="6">
    <source>
        <dbReference type="ARBA" id="ARBA00022967"/>
    </source>
</evidence>
<dbReference type="RefSeq" id="WP_092482351.1">
    <property type="nucleotide sequence ID" value="NZ_FOYM01000006.1"/>
</dbReference>
<keyword evidence="1" id="KW-1003">Cell membrane</keyword>
<keyword evidence="2" id="KW-0004">4Fe-4S</keyword>
<organism evidence="14 15">
    <name type="scientific">Desulfoscipio geothermicus DSM 3669</name>
    <dbReference type="NCBI Taxonomy" id="1121426"/>
    <lineage>
        <taxon>Bacteria</taxon>
        <taxon>Bacillati</taxon>
        <taxon>Bacillota</taxon>
        <taxon>Clostridia</taxon>
        <taxon>Eubacteriales</taxon>
        <taxon>Desulfallaceae</taxon>
        <taxon>Desulfoscipio</taxon>
    </lineage>
</organism>
<name>A0A1I6D691_9FIRM</name>
<dbReference type="EMBL" id="FOYM01000006">
    <property type="protein sequence ID" value="SFR00979.1"/>
    <property type="molecule type" value="Genomic_DNA"/>
</dbReference>
<keyword evidence="11" id="KW-0472">Membrane</keyword>
<dbReference type="GO" id="GO:0048038">
    <property type="term" value="F:quinone binding"/>
    <property type="evidence" value="ECO:0007669"/>
    <property type="project" value="UniProtKB-KW"/>
</dbReference>
<evidence type="ECO:0000256" key="5">
    <source>
        <dbReference type="ARBA" id="ARBA00022737"/>
    </source>
</evidence>
<reference evidence="15" key="1">
    <citation type="submission" date="2016-10" db="EMBL/GenBank/DDBJ databases">
        <authorList>
            <person name="Varghese N."/>
            <person name="Submissions S."/>
        </authorList>
    </citation>
    <scope>NUCLEOTIDE SEQUENCE [LARGE SCALE GENOMIC DNA]</scope>
    <source>
        <strain evidence="15">DSM 3669</strain>
    </source>
</reference>
<keyword evidence="10" id="KW-0830">Ubiquinone</keyword>
<dbReference type="OrthoDB" id="9803192at2"/>
<dbReference type="SUPFAM" id="SSF46548">
    <property type="entry name" value="alpha-helical ferredoxin"/>
    <property type="match status" value="1"/>
</dbReference>
<proteinExistence type="predicted"/>
<evidence type="ECO:0000259" key="13">
    <source>
        <dbReference type="PROSITE" id="PS51379"/>
    </source>
</evidence>
<keyword evidence="5" id="KW-0677">Repeat</keyword>
<dbReference type="InterPro" id="IPR017900">
    <property type="entry name" value="4Fe4S_Fe_S_CS"/>
</dbReference>
<dbReference type="PROSITE" id="PS00198">
    <property type="entry name" value="4FE4S_FER_1"/>
    <property type="match status" value="1"/>
</dbReference>
<dbReference type="PROSITE" id="PS51379">
    <property type="entry name" value="4FE4S_FER_2"/>
    <property type="match status" value="2"/>
</dbReference>
<dbReference type="InterPro" id="IPR010226">
    <property type="entry name" value="NADH_quinone_OxRdtase_chainI"/>
</dbReference>
<dbReference type="GO" id="GO:0016020">
    <property type="term" value="C:membrane"/>
    <property type="evidence" value="ECO:0007669"/>
    <property type="project" value="InterPro"/>
</dbReference>
<protein>
    <submittedName>
        <fullName evidence="14">NADH-quinone oxidoreductase subunit I</fullName>
    </submittedName>
</protein>
<keyword evidence="7" id="KW-0408">Iron</keyword>
<evidence type="ECO:0000256" key="9">
    <source>
        <dbReference type="ARBA" id="ARBA00023027"/>
    </source>
</evidence>
<evidence type="ECO:0000256" key="8">
    <source>
        <dbReference type="ARBA" id="ARBA00023014"/>
    </source>
</evidence>
<dbReference type="GO" id="GO:0051539">
    <property type="term" value="F:4 iron, 4 sulfur cluster binding"/>
    <property type="evidence" value="ECO:0007669"/>
    <property type="project" value="UniProtKB-KW"/>
</dbReference>